<evidence type="ECO:0000256" key="6">
    <source>
        <dbReference type="ARBA" id="ARBA00022801"/>
    </source>
</evidence>
<dbReference type="SUPFAM" id="SSF53187">
    <property type="entry name" value="Zn-dependent exopeptidases"/>
    <property type="match status" value="1"/>
</dbReference>
<dbReference type="GO" id="GO:0006508">
    <property type="term" value="P:proteolysis"/>
    <property type="evidence" value="ECO:0007669"/>
    <property type="project" value="UniProtKB-KW"/>
</dbReference>
<dbReference type="InterPro" id="IPR001948">
    <property type="entry name" value="Peptidase_M18"/>
</dbReference>
<comment type="cofactor">
    <cofactor evidence="1 10">
        <name>Zn(2+)</name>
        <dbReference type="ChEBI" id="CHEBI:29105"/>
    </cofactor>
</comment>
<evidence type="ECO:0000256" key="8">
    <source>
        <dbReference type="ARBA" id="ARBA00023049"/>
    </source>
</evidence>
<dbReference type="CDD" id="cd05658">
    <property type="entry name" value="M18_DAP"/>
    <property type="match status" value="1"/>
</dbReference>
<keyword evidence="4 9" id="KW-0645">Protease</keyword>
<dbReference type="GO" id="GO:0005737">
    <property type="term" value="C:cytoplasm"/>
    <property type="evidence" value="ECO:0007669"/>
    <property type="project" value="UniProtKB-ARBA"/>
</dbReference>
<dbReference type="STRING" id="857087.Metme_3956"/>
<reference evidence="11 12" key="1">
    <citation type="journal article" date="2011" name="J. Bacteriol.">
        <title>Complete Genome Sequence of the Aerobic Marine Methanotroph Methylomonas methanica MC09.</title>
        <authorList>
            <person name="Boden R."/>
            <person name="Cunliffe M."/>
            <person name="Scanlan J."/>
            <person name="Moussard H."/>
            <person name="Kits K.D."/>
            <person name="Klotz M.G."/>
            <person name="Jetten M.S."/>
            <person name="Vuilleumier S."/>
            <person name="Han J."/>
            <person name="Peters L."/>
            <person name="Mikhailova N."/>
            <person name="Teshima H."/>
            <person name="Tapia R."/>
            <person name="Kyrpides N."/>
            <person name="Ivanova N."/>
            <person name="Pagani I."/>
            <person name="Cheng J.F."/>
            <person name="Goodwin L."/>
            <person name="Han C."/>
            <person name="Hauser L."/>
            <person name="Land M.L."/>
            <person name="Lapidus A."/>
            <person name="Lucas S."/>
            <person name="Pitluck S."/>
            <person name="Woyke T."/>
            <person name="Stein L."/>
            <person name="Murrell J.C."/>
        </authorList>
    </citation>
    <scope>NUCLEOTIDE SEQUENCE [LARGE SCALE GENOMIC DNA]</scope>
    <source>
        <strain evidence="11 12">MC09</strain>
    </source>
</reference>
<dbReference type="eggNOG" id="COG1362">
    <property type="taxonomic scope" value="Bacteria"/>
</dbReference>
<keyword evidence="6 9" id="KW-0378">Hydrolase</keyword>
<gene>
    <name evidence="11" type="ordered locus">Metme_3956</name>
</gene>
<dbReference type="KEGG" id="mmt:Metme_3956"/>
<evidence type="ECO:0000256" key="7">
    <source>
        <dbReference type="ARBA" id="ARBA00022833"/>
    </source>
</evidence>
<protein>
    <recommendedName>
        <fullName evidence="10">M18 family aminopeptidase</fullName>
        <ecNumber evidence="10">3.4.11.-</ecNumber>
    </recommendedName>
</protein>
<reference key="2">
    <citation type="submission" date="2011-05" db="EMBL/GenBank/DDBJ databases">
        <title>Complete genome sequence of the aerobic marine methanotroph Methylomonas methanica MC09.</title>
        <authorList>
            <person name="Boden R."/>
            <person name="Cunliffe M."/>
            <person name="Scanlan J."/>
            <person name="Moussard H."/>
            <person name="Kits K.D."/>
            <person name="Klotz M."/>
            <person name="Jetten M."/>
            <person name="Vuilleumier S."/>
            <person name="Han J."/>
            <person name="Peters L."/>
            <person name="Mikhailova N."/>
            <person name="Teshima H."/>
            <person name="Tapia R."/>
            <person name="Kyrpides N."/>
            <person name="Ivanova N."/>
            <person name="Pagani I."/>
            <person name="Cheng J.-F."/>
            <person name="Goodwin L."/>
            <person name="Han C."/>
            <person name="Hauser L."/>
            <person name="Land M."/>
            <person name="Lapidus A."/>
            <person name="Lucas S."/>
            <person name="Pitluck S."/>
            <person name="Woyke T."/>
            <person name="Stein L.Y."/>
            <person name="Murrell C."/>
        </authorList>
    </citation>
    <scope>NUCLEOTIDE SEQUENCE</scope>
    <source>
        <strain>MC09</strain>
    </source>
</reference>
<evidence type="ECO:0000256" key="1">
    <source>
        <dbReference type="ARBA" id="ARBA00001947"/>
    </source>
</evidence>
<dbReference type="PRINTS" id="PR00932">
    <property type="entry name" value="AMINO1PTASE"/>
</dbReference>
<dbReference type="GO" id="GO:0004177">
    <property type="term" value="F:aminopeptidase activity"/>
    <property type="evidence" value="ECO:0007669"/>
    <property type="project" value="UniProtKB-KW"/>
</dbReference>
<accession>F9ZYN8</accession>
<dbReference type="AlphaFoldDB" id="F9ZYN8"/>
<dbReference type="PANTHER" id="PTHR28570">
    <property type="entry name" value="ASPARTYL AMINOPEPTIDASE"/>
    <property type="match status" value="1"/>
</dbReference>
<keyword evidence="5 9" id="KW-0479">Metal-binding</keyword>
<keyword evidence="8 9" id="KW-0482">Metalloprotease</keyword>
<dbReference type="Gene3D" id="2.30.250.10">
    <property type="entry name" value="Aminopeptidase i, Domain 2"/>
    <property type="match status" value="1"/>
</dbReference>
<dbReference type="GO" id="GO:0008270">
    <property type="term" value="F:zinc ion binding"/>
    <property type="evidence" value="ECO:0007669"/>
    <property type="project" value="InterPro"/>
</dbReference>
<dbReference type="RefSeq" id="WP_013820526.1">
    <property type="nucleotide sequence ID" value="NC_015572.1"/>
</dbReference>
<dbReference type="Gene3D" id="3.40.630.10">
    <property type="entry name" value="Zn peptidases"/>
    <property type="match status" value="1"/>
</dbReference>
<dbReference type="PANTHER" id="PTHR28570:SF3">
    <property type="entry name" value="ASPARTYL AMINOPEPTIDASE"/>
    <property type="match status" value="1"/>
</dbReference>
<dbReference type="GO" id="GO:0008237">
    <property type="term" value="F:metallopeptidase activity"/>
    <property type="evidence" value="ECO:0007669"/>
    <property type="project" value="UniProtKB-KW"/>
</dbReference>
<dbReference type="Proteomes" id="UP000008888">
    <property type="component" value="Chromosome"/>
</dbReference>
<keyword evidence="12" id="KW-1185">Reference proteome</keyword>
<dbReference type="SUPFAM" id="SSF101821">
    <property type="entry name" value="Aminopeptidase/glucanase lid domain"/>
    <property type="match status" value="1"/>
</dbReference>
<dbReference type="NCBIfam" id="NF002759">
    <property type="entry name" value="PRK02813.1"/>
    <property type="match status" value="1"/>
</dbReference>
<keyword evidence="3 9" id="KW-0031">Aminopeptidase</keyword>
<name>F9ZYN8_METMM</name>
<evidence type="ECO:0000313" key="11">
    <source>
        <dbReference type="EMBL" id="AEG02310.1"/>
    </source>
</evidence>
<evidence type="ECO:0000256" key="2">
    <source>
        <dbReference type="ARBA" id="ARBA00008290"/>
    </source>
</evidence>
<dbReference type="EMBL" id="CP002738">
    <property type="protein sequence ID" value="AEG02310.1"/>
    <property type="molecule type" value="Genomic_DNA"/>
</dbReference>
<evidence type="ECO:0000256" key="10">
    <source>
        <dbReference type="RuleBase" id="RU004387"/>
    </source>
</evidence>
<dbReference type="Pfam" id="PF02127">
    <property type="entry name" value="Peptidase_M18"/>
    <property type="match status" value="1"/>
</dbReference>
<comment type="similarity">
    <text evidence="2 9">Belongs to the peptidase M18 family.</text>
</comment>
<evidence type="ECO:0000256" key="9">
    <source>
        <dbReference type="RuleBase" id="RU004386"/>
    </source>
</evidence>
<dbReference type="HOGENOM" id="CLU_019532_2_0_6"/>
<reference evidence="12" key="3">
    <citation type="submission" date="2011-05" db="EMBL/GenBank/DDBJ databases">
        <title>Complete sequence of Methylomonas methanica MC09.</title>
        <authorList>
            <consortium name="US DOE Joint Genome Institute"/>
            <person name="Lucas S."/>
            <person name="Han J."/>
            <person name="Lapidus A."/>
            <person name="Cheng J.-F."/>
            <person name="Goodwin L."/>
            <person name="Pitluck S."/>
            <person name="Peters L."/>
            <person name="Mikhailova N."/>
            <person name="Teshima H."/>
            <person name="Han C."/>
            <person name="Tapia R."/>
            <person name="Land M."/>
            <person name="Hauser L."/>
            <person name="Kyrpides N."/>
            <person name="Ivanova N."/>
            <person name="Pagani I."/>
            <person name="Stein L."/>
            <person name="Woyke T."/>
        </authorList>
    </citation>
    <scope>NUCLEOTIDE SEQUENCE [LARGE SCALE GENOMIC DNA]</scope>
    <source>
        <strain evidence="12">MC09</strain>
    </source>
</reference>
<evidence type="ECO:0000256" key="5">
    <source>
        <dbReference type="ARBA" id="ARBA00022723"/>
    </source>
</evidence>
<evidence type="ECO:0000256" key="4">
    <source>
        <dbReference type="ARBA" id="ARBA00022670"/>
    </source>
</evidence>
<evidence type="ECO:0000313" key="12">
    <source>
        <dbReference type="Proteomes" id="UP000008888"/>
    </source>
</evidence>
<sequence length="434" mass="47564">MNAQQQVQDCLDFIDASPSPWHVIASLEQRLQAFEFQRLHEKDEWSLTDGGRYYVVRDESSIIIFVAGHKNLPEHGFKILGAHTDSPGLRLKPNPVVNSDNLLRLSVEVYGGPILATFSDRDLSLAGRVAYRAGNGKVASRLVRFEQPLLRLPNLAIHLNRSVNEEGLKFNKQTELPLIIATSTAEQLPSEQFTSLLTAAADLDAEQILSWEFNIYDTQKGAFWGENHAFYADSQLDNLASCHAGLSALLNDIALNSGNTMVCAFFDHEEIGSESCKGAAGSFLPDILERIALANGSDQQGYRRTLANSLMISADMAHAYQPNFPNAYETGHKLCVNQGPAIKVNANHRYASTCLSEATFIDLCQQAGVPFQKYAHRGDLPCGSTIGPIASSKLGIATVDVGNPMWAMHSIRESAGVLDHGYLIKALNLFFAVM</sequence>
<keyword evidence="7 9" id="KW-0862">Zinc</keyword>
<dbReference type="EC" id="3.4.11.-" evidence="10"/>
<dbReference type="OrthoDB" id="5288740at2"/>
<proteinExistence type="inferred from homology"/>
<dbReference type="InterPro" id="IPR023358">
    <property type="entry name" value="Peptidase_M18_dom2"/>
</dbReference>
<organism evidence="11 12">
    <name type="scientific">Methylomonas methanica (strain DSM 25384 / MC09)</name>
    <dbReference type="NCBI Taxonomy" id="857087"/>
    <lineage>
        <taxon>Bacteria</taxon>
        <taxon>Pseudomonadati</taxon>
        <taxon>Pseudomonadota</taxon>
        <taxon>Gammaproteobacteria</taxon>
        <taxon>Methylococcales</taxon>
        <taxon>Methylococcaceae</taxon>
        <taxon>Methylomonas</taxon>
    </lineage>
</organism>
<evidence type="ECO:0000256" key="3">
    <source>
        <dbReference type="ARBA" id="ARBA00022438"/>
    </source>
</evidence>